<name>A0AA42BDU3_9GAMM</name>
<accession>A0AA42BDU3</accession>
<evidence type="ECO:0000313" key="2">
    <source>
        <dbReference type="Proteomes" id="UP001165292"/>
    </source>
</evidence>
<dbReference type="InterPro" id="IPR009100">
    <property type="entry name" value="AcylCoA_DH/oxidase_NM_dom_sf"/>
</dbReference>
<dbReference type="GO" id="GO:0016627">
    <property type="term" value="F:oxidoreductase activity, acting on the CH-CH group of donors"/>
    <property type="evidence" value="ECO:0007669"/>
    <property type="project" value="InterPro"/>
</dbReference>
<sequence length="312" mass="33738">MMNMEMAMSWRELLGPLQSIQPSAGLGDWYAQVVARTGEQGPFALAVYGGRMAATPGLAFLAGYQAALRALWAAAPEGIGALCATENRKLHPADMTTRVKGVLLTGCKDFVTAGASASWLLVPGREEQQGEPVRLGLFVVRPDSAGVQLETGRPLPLVPDIPHARLRLEQARGERLDGDGWNDYVKPFRSLEDLYVLAALAAWLLGVGLQYQWPQGLVLRLLAVLTGGAELDRQSPHDPAAHVLLGALIEQFHALRPELDSALEATAGPWADLWRRDKGVLGLARNAQALRLQKAMKAFGISSEDEAGVQRR</sequence>
<dbReference type="EMBL" id="JAMYBS010000014">
    <property type="protein sequence ID" value="MCO7545726.1"/>
    <property type="molecule type" value="Genomic_DNA"/>
</dbReference>
<gene>
    <name evidence="1" type="ORF">NJF43_13265</name>
</gene>
<dbReference type="RefSeq" id="WP_253163402.1">
    <property type="nucleotide sequence ID" value="NZ_JAMYBS010000014.1"/>
</dbReference>
<dbReference type="SUPFAM" id="SSF56645">
    <property type="entry name" value="Acyl-CoA dehydrogenase NM domain-like"/>
    <property type="match status" value="1"/>
</dbReference>
<protein>
    <submittedName>
        <fullName evidence="1">Acyl-CoA dehydrogenase family protein</fullName>
    </submittedName>
</protein>
<dbReference type="InterPro" id="IPR046373">
    <property type="entry name" value="Acyl-CoA_Oxase/DH_mid-dom_sf"/>
</dbReference>
<reference evidence="1" key="1">
    <citation type="submission" date="2022-06" db="EMBL/GenBank/DDBJ databases">
        <title>Detection of beta-lactamases in bacteria of animal origin.</title>
        <authorList>
            <person name="Mlynarcik P."/>
            <person name="Zdarska V."/>
            <person name="Chudobova H."/>
            <person name="Prochazkova P."/>
            <person name="Hricova K."/>
            <person name="Mezerova K."/>
            <person name="Bardon J."/>
            <person name="Dolejska M."/>
            <person name="Sukkar I."/>
            <person name="Kolar M."/>
        </authorList>
    </citation>
    <scope>NUCLEOTIDE SEQUENCE</scope>
    <source>
        <strain evidence="1">S 300-3</strain>
    </source>
</reference>
<organism evidence="1 2">
    <name type="scientific">Stutzerimonas nitrititolerans</name>
    <dbReference type="NCBI Taxonomy" id="2482751"/>
    <lineage>
        <taxon>Bacteria</taxon>
        <taxon>Pseudomonadati</taxon>
        <taxon>Pseudomonadota</taxon>
        <taxon>Gammaproteobacteria</taxon>
        <taxon>Pseudomonadales</taxon>
        <taxon>Pseudomonadaceae</taxon>
        <taxon>Stutzerimonas</taxon>
    </lineage>
</organism>
<dbReference type="Proteomes" id="UP001165292">
    <property type="component" value="Unassembled WGS sequence"/>
</dbReference>
<dbReference type="AlphaFoldDB" id="A0AA42BDU3"/>
<proteinExistence type="predicted"/>
<comment type="caution">
    <text evidence="1">The sequence shown here is derived from an EMBL/GenBank/DDBJ whole genome shotgun (WGS) entry which is preliminary data.</text>
</comment>
<evidence type="ECO:0000313" key="1">
    <source>
        <dbReference type="EMBL" id="MCO7545726.1"/>
    </source>
</evidence>
<dbReference type="Gene3D" id="2.40.110.10">
    <property type="entry name" value="Butyryl-CoA Dehydrogenase, subunit A, domain 2"/>
    <property type="match status" value="1"/>
</dbReference>